<dbReference type="eggNOG" id="KOG0254">
    <property type="taxonomic scope" value="Eukaryota"/>
</dbReference>
<dbReference type="Pfam" id="PF07690">
    <property type="entry name" value="MFS_1"/>
    <property type="match status" value="1"/>
</dbReference>
<sequence length="1161" mass="126183">MVYFYFGFDDFMCQNLSTFLKSALEQLCYREKVLALVEALHQQYCPGPPSLQALKTRFFTAIELLCAGEEEPDSTDSTVSIGSTEPLEETVVSGATYLVLDGIDEIPYGPECEMVIQFLSQLAAHQHRRLHILVFSRPEWDIETSVVLSSSWTALRITSADIEPDVKTYVVNQIGLNHKLRKQPEHVKDDIVKKLVYGSGGMFRWTALQMQELNSRRIMRRKESTSILSSLPIDLDSTYERILAKVDSNFVDEAAAALRWLVSASRPLFVEELAEACIIRVEDPCPFDRENRLSPLDILDLLPGLIKVEPAPDPSIDLRLRFHTVSLAHFSVKEYLLGQRICSGPLKIFGVDAKLAHSYIARCCLAYISCCNDVVLSLKIDDPADSLRPYAFSEWTHHASMTPQDLLRDVSAQALEVFRNPETCLTMNAITNLVQRTKSGGFRSQLSIPFNSYKTTDWPRYYMLLYAIRLQNLTMVKLLLEQGLDLSSNARTDDFLVLALDSQQLDIAELLLDNGYEPGRSELLLGMTHATPHILTAFVDLIFWFLNMSTTATDGGAKQLPLGAVDDATMATITDDEKALNGRGNPSADAAAPAGNGPSNVQPPRSTIQIFLLMTAACMSVFLAALDMTIITTALPTIAEHFGSSAGFAWVGSAFMLAAAASTANWGKFSDVWGRKPVLLAASAVFFLGCALCGAATSLAMLIAGRAVQGVGAGGLLTLVNIIIGDIFSARERGKYYGMIGMVWATASALGPIVGGALTNNVSWRWCFYINLPISGTAFFIILFTLHLPTPHTPLLAGLRSIDWLGSLLITGGTLMLLMGLQYGGNAYPWRSVTVICLIVFGVVTLVLFGLVEHRLAVYPLLPTHLFASRSNVAVLCVCLFHGLAFTQAIYFLPTYFQAVLGATPLLSGVYLLPVCLPVSLCAAGSGIYLKRTGRFRDPIILGLLLAVLGSGLLLNLPRGRNVPSTSSAWARIVIYQGITGAGIGLNFQPPLVALQSNVPPQNNASATAFFSLTRNMASAIAVVAASAAFANRMTAQRPAILAAAAGNASLADMLSGDAAQANLLLVDRLPPDLRSVVRAAMYDAVRPVWIQTTCFAAAGLIACLFIHAKPLQSVHETVNTGIEGEKERRRIALEQRAHRKATRGEPQVRGNGPAKEAAEV</sequence>
<keyword evidence="3 8" id="KW-0812">Transmembrane</keyword>
<keyword evidence="4" id="KW-0677">Repeat</keyword>
<protein>
    <submittedName>
        <fullName evidence="10">Major facilitator superfamily transporter</fullName>
    </submittedName>
</protein>
<dbReference type="PROSITE" id="PS50850">
    <property type="entry name" value="MFS"/>
    <property type="match status" value="1"/>
</dbReference>
<dbReference type="HOGENOM" id="CLU_275202_0_0_1"/>
<comment type="similarity">
    <text evidence="2">Belongs to the major facilitator superfamily. TCR/Tet family.</text>
</comment>
<dbReference type="InterPro" id="IPR020846">
    <property type="entry name" value="MFS_dom"/>
</dbReference>
<dbReference type="PANTHER" id="PTHR23501:SF102">
    <property type="entry name" value="DRUG TRANSPORTER, PUTATIVE (AFU_ORTHOLOGUE AFUA_3G08530)-RELATED"/>
    <property type="match status" value="1"/>
</dbReference>
<feature type="transmembrane region" description="Helical" evidence="8">
    <location>
        <begin position="906"/>
        <end position="928"/>
    </location>
</feature>
<dbReference type="InterPro" id="IPR036259">
    <property type="entry name" value="MFS_trans_sf"/>
</dbReference>
<evidence type="ECO:0000256" key="2">
    <source>
        <dbReference type="ARBA" id="ARBA00007520"/>
    </source>
</evidence>
<name>F0XJT8_GROCL</name>
<feature type="transmembrane region" description="Helical" evidence="8">
    <location>
        <begin position="766"/>
        <end position="784"/>
    </location>
</feature>
<dbReference type="GeneID" id="25975194"/>
<dbReference type="InParanoid" id="F0XJT8"/>
<feature type="transmembrane region" description="Helical" evidence="8">
    <location>
        <begin position="711"/>
        <end position="730"/>
    </location>
</feature>
<evidence type="ECO:0000256" key="5">
    <source>
        <dbReference type="ARBA" id="ARBA00022989"/>
    </source>
</evidence>
<dbReference type="Pfam" id="PF22939">
    <property type="entry name" value="WHD_GPIID"/>
    <property type="match status" value="1"/>
</dbReference>
<evidence type="ECO:0000259" key="9">
    <source>
        <dbReference type="PROSITE" id="PS50850"/>
    </source>
</evidence>
<dbReference type="PANTHER" id="PTHR23501">
    <property type="entry name" value="MAJOR FACILITATOR SUPERFAMILY"/>
    <property type="match status" value="1"/>
</dbReference>
<dbReference type="CDD" id="cd17502">
    <property type="entry name" value="MFS_Azr1_MDR_like"/>
    <property type="match status" value="1"/>
</dbReference>
<keyword evidence="5 8" id="KW-1133">Transmembrane helix</keyword>
<dbReference type="Gene3D" id="1.20.1250.20">
    <property type="entry name" value="MFS general substrate transporter like domains"/>
    <property type="match status" value="1"/>
</dbReference>
<dbReference type="SUPFAM" id="SSF48403">
    <property type="entry name" value="Ankyrin repeat"/>
    <property type="match status" value="1"/>
</dbReference>
<dbReference type="InterPro" id="IPR054471">
    <property type="entry name" value="GPIID_WHD"/>
</dbReference>
<dbReference type="PRINTS" id="PR01036">
    <property type="entry name" value="TCRTETB"/>
</dbReference>
<proteinExistence type="inferred from homology"/>
<accession>F0XJT8</accession>
<organism evidence="11">
    <name type="scientific">Grosmannia clavigera (strain kw1407 / UAMH 11150)</name>
    <name type="common">Blue stain fungus</name>
    <name type="synonym">Graphiocladiella clavigera</name>
    <dbReference type="NCBI Taxonomy" id="655863"/>
    <lineage>
        <taxon>Eukaryota</taxon>
        <taxon>Fungi</taxon>
        <taxon>Dikarya</taxon>
        <taxon>Ascomycota</taxon>
        <taxon>Pezizomycotina</taxon>
        <taxon>Sordariomycetes</taxon>
        <taxon>Sordariomycetidae</taxon>
        <taxon>Ophiostomatales</taxon>
        <taxon>Ophiostomataceae</taxon>
        <taxon>Leptographium</taxon>
    </lineage>
</organism>
<dbReference type="FunFam" id="1.20.1720.10:FF:000014">
    <property type="entry name" value="MFS drug transporter, putative"/>
    <property type="match status" value="1"/>
</dbReference>
<feature type="transmembrane region" description="Helical" evidence="8">
    <location>
        <begin position="969"/>
        <end position="989"/>
    </location>
</feature>
<evidence type="ECO:0000256" key="1">
    <source>
        <dbReference type="ARBA" id="ARBA00004141"/>
    </source>
</evidence>
<dbReference type="InterPro" id="IPR036770">
    <property type="entry name" value="Ankyrin_rpt-contain_sf"/>
</dbReference>
<dbReference type="Pfam" id="PF24883">
    <property type="entry name" value="NPHP3_N"/>
    <property type="match status" value="1"/>
</dbReference>
<feature type="region of interest" description="Disordered" evidence="7">
    <location>
        <begin position="578"/>
        <end position="601"/>
    </location>
</feature>
<dbReference type="SUPFAM" id="SSF103473">
    <property type="entry name" value="MFS general substrate transporter"/>
    <property type="match status" value="2"/>
</dbReference>
<dbReference type="RefSeq" id="XP_014171661.1">
    <property type="nucleotide sequence ID" value="XM_014316186.1"/>
</dbReference>
<dbReference type="AlphaFoldDB" id="F0XJT8"/>
<feature type="transmembrane region" description="Helical" evidence="8">
    <location>
        <begin position="940"/>
        <end position="957"/>
    </location>
</feature>
<comment type="subcellular location">
    <subcellularLocation>
        <location evidence="1">Membrane</location>
        <topology evidence="1">Multi-pass membrane protein</topology>
    </subcellularLocation>
</comment>
<dbReference type="Gene3D" id="1.25.40.20">
    <property type="entry name" value="Ankyrin repeat-containing domain"/>
    <property type="match status" value="1"/>
</dbReference>
<dbReference type="EMBL" id="GL629782">
    <property type="protein sequence ID" value="EFX02179.1"/>
    <property type="molecule type" value="Genomic_DNA"/>
</dbReference>
<evidence type="ECO:0000313" key="10">
    <source>
        <dbReference type="EMBL" id="EFX02179.1"/>
    </source>
</evidence>
<feature type="domain" description="Major facilitator superfamily (MFS) profile" evidence="9">
    <location>
        <begin position="613"/>
        <end position="1075"/>
    </location>
</feature>
<feature type="transmembrane region" description="Helical" evidence="8">
    <location>
        <begin position="678"/>
        <end position="704"/>
    </location>
</feature>
<evidence type="ECO:0000256" key="7">
    <source>
        <dbReference type="SAM" id="MobiDB-lite"/>
    </source>
</evidence>
<feature type="region of interest" description="Disordered" evidence="7">
    <location>
        <begin position="1136"/>
        <end position="1161"/>
    </location>
</feature>
<dbReference type="GO" id="GO:0022857">
    <property type="term" value="F:transmembrane transporter activity"/>
    <property type="evidence" value="ECO:0007669"/>
    <property type="project" value="InterPro"/>
</dbReference>
<dbReference type="GO" id="GO:0005886">
    <property type="term" value="C:plasma membrane"/>
    <property type="evidence" value="ECO:0007669"/>
    <property type="project" value="TreeGrafter"/>
</dbReference>
<dbReference type="Gene3D" id="1.20.1720.10">
    <property type="entry name" value="Multidrug resistance protein D"/>
    <property type="match status" value="1"/>
</dbReference>
<keyword evidence="11" id="KW-1185">Reference proteome</keyword>
<feature type="transmembrane region" description="Helical" evidence="8">
    <location>
        <begin position="872"/>
        <end position="894"/>
    </location>
</feature>
<feature type="transmembrane region" description="Helical" evidence="8">
    <location>
        <begin position="610"/>
        <end position="635"/>
    </location>
</feature>
<evidence type="ECO:0000256" key="4">
    <source>
        <dbReference type="ARBA" id="ARBA00022737"/>
    </source>
</evidence>
<gene>
    <name evidence="10" type="ORF">CMQ_2228</name>
</gene>
<evidence type="ECO:0000256" key="3">
    <source>
        <dbReference type="ARBA" id="ARBA00022692"/>
    </source>
</evidence>
<dbReference type="InterPro" id="IPR056884">
    <property type="entry name" value="NPHP3-like_N"/>
</dbReference>
<dbReference type="OrthoDB" id="10021397at2759"/>
<evidence type="ECO:0000256" key="6">
    <source>
        <dbReference type="ARBA" id="ARBA00023136"/>
    </source>
</evidence>
<feature type="transmembrane region" description="Helical" evidence="8">
    <location>
        <begin position="804"/>
        <end position="821"/>
    </location>
</feature>
<evidence type="ECO:0000256" key="8">
    <source>
        <dbReference type="SAM" id="Phobius"/>
    </source>
</evidence>
<keyword evidence="6 8" id="KW-0472">Membrane</keyword>
<feature type="transmembrane region" description="Helical" evidence="8">
    <location>
        <begin position="736"/>
        <end position="759"/>
    </location>
</feature>
<dbReference type="Proteomes" id="UP000007796">
    <property type="component" value="Unassembled WGS sequence"/>
</dbReference>
<feature type="transmembrane region" description="Helical" evidence="8">
    <location>
        <begin position="833"/>
        <end position="852"/>
    </location>
</feature>
<dbReference type="InterPro" id="IPR011701">
    <property type="entry name" value="MFS"/>
</dbReference>
<feature type="transmembrane region" description="Helical" evidence="8">
    <location>
        <begin position="1009"/>
        <end position="1031"/>
    </location>
</feature>
<reference evidence="10 11" key="1">
    <citation type="journal article" date="2011" name="Proc. Natl. Acad. Sci. U.S.A.">
        <title>Genome and transcriptome analyses of the mountain pine beetle-fungal symbiont Grosmannia clavigera, a lodgepole pine pathogen.</title>
        <authorList>
            <person name="DiGuistini S."/>
            <person name="Wang Y."/>
            <person name="Liao N.Y."/>
            <person name="Taylor G."/>
            <person name="Tanguay P."/>
            <person name="Feau N."/>
            <person name="Henrissat B."/>
            <person name="Chan S.K."/>
            <person name="Hesse-Orce U."/>
            <person name="Alamouti S.M."/>
            <person name="Tsui C.K.M."/>
            <person name="Docking R.T."/>
            <person name="Levasseur A."/>
            <person name="Haridas S."/>
            <person name="Robertson G."/>
            <person name="Birol I."/>
            <person name="Holt R.A."/>
            <person name="Marra M.A."/>
            <person name="Hamelin R.C."/>
            <person name="Hirst M."/>
            <person name="Jones S.J.M."/>
            <person name="Bohlmann J."/>
            <person name="Breuil C."/>
        </authorList>
    </citation>
    <scope>NUCLEOTIDE SEQUENCE [LARGE SCALE GENOMIC DNA]</scope>
    <source>
        <strain evidence="11">kw1407 / UAMH 11150</strain>
    </source>
</reference>
<evidence type="ECO:0000313" key="11">
    <source>
        <dbReference type="Proteomes" id="UP000007796"/>
    </source>
</evidence>
<feature type="transmembrane region" description="Helical" evidence="8">
    <location>
        <begin position="647"/>
        <end position="666"/>
    </location>
</feature>